<dbReference type="SMART" id="SM00768">
    <property type="entry name" value="X8"/>
    <property type="match status" value="1"/>
</dbReference>
<evidence type="ECO:0000256" key="2">
    <source>
        <dbReference type="ARBA" id="ARBA00022729"/>
    </source>
</evidence>
<evidence type="ECO:0000313" key="10">
    <source>
        <dbReference type="Proteomes" id="UP001318860"/>
    </source>
</evidence>
<accession>A0ABR0VTJ9</accession>
<sequence length="482" mass="53324">MYTREGKMKAVFAFYLSCLLSFSYALSSNKIGINYGRLGDNLPSPYQSIELLTSMKVGHVKLYDANPEVLKLLSGTNLHVSIMVPNEQISAIASNQTQADQWVDQNVLAYYPTTKIRFVLVGNEVFSTNDLKLWLDLVPAMKNIKTSLTGHNVHNIKVGTPLAMDVLESTFPPSSGKFRSDIPIQVILSLMKFLNGTKSFFFIDAYTYFAWSDNPTNISLDSALLKDGNVTYVDTESGLNYTNLLDQMLDSVHFAMGKLGFDNVRIAISETGWPHAGDIDQTGANAYNAETYIRNLVRKVTSYPPIGTPAKPGIEIPTFIFSLYDENQKPGAGTERHWGLLNNNGRPIYEVDLTGTSPVNNDTHLTESINNNKPYKGKIWCVVASDASLAELEPALDFACRQGNGTCDELAPGKGCYEPVSVVDHASYAFSSYWAKFRSDGASCYFNGLAVQTITDPSKSWIMPIPKCVDLKMVLWILLLES</sequence>
<dbReference type="Pfam" id="PF00332">
    <property type="entry name" value="Glyco_hydro_17"/>
    <property type="match status" value="1"/>
</dbReference>
<evidence type="ECO:0000256" key="3">
    <source>
        <dbReference type="ARBA" id="ARBA00022801"/>
    </source>
</evidence>
<evidence type="ECO:0000256" key="5">
    <source>
        <dbReference type="ARBA" id="ARBA00023295"/>
    </source>
</evidence>
<feature type="chain" id="PRO_5045677973" description="X8 domain-containing protein" evidence="7">
    <location>
        <begin position="26"/>
        <end position="482"/>
    </location>
</feature>
<evidence type="ECO:0000256" key="1">
    <source>
        <dbReference type="ARBA" id="ARBA00008773"/>
    </source>
</evidence>
<protein>
    <recommendedName>
        <fullName evidence="8">X8 domain-containing protein</fullName>
    </recommendedName>
</protein>
<keyword evidence="3" id="KW-0378">Hydrolase</keyword>
<dbReference type="Gene3D" id="3.20.20.80">
    <property type="entry name" value="Glycosidases"/>
    <property type="match status" value="1"/>
</dbReference>
<dbReference type="SUPFAM" id="SSF51445">
    <property type="entry name" value="(Trans)glycosidases"/>
    <property type="match status" value="1"/>
</dbReference>
<keyword evidence="10" id="KW-1185">Reference proteome</keyword>
<comment type="similarity">
    <text evidence="1 6">Belongs to the glycosyl hydrolase 17 family.</text>
</comment>
<dbReference type="InterPro" id="IPR000490">
    <property type="entry name" value="Glyco_hydro_17"/>
</dbReference>
<dbReference type="InterPro" id="IPR044965">
    <property type="entry name" value="Glyco_hydro_17_plant"/>
</dbReference>
<gene>
    <name evidence="9" type="ORF">DH2020_027671</name>
</gene>
<organism evidence="9 10">
    <name type="scientific">Rehmannia glutinosa</name>
    <name type="common">Chinese foxglove</name>
    <dbReference type="NCBI Taxonomy" id="99300"/>
    <lineage>
        <taxon>Eukaryota</taxon>
        <taxon>Viridiplantae</taxon>
        <taxon>Streptophyta</taxon>
        <taxon>Embryophyta</taxon>
        <taxon>Tracheophyta</taxon>
        <taxon>Spermatophyta</taxon>
        <taxon>Magnoliopsida</taxon>
        <taxon>eudicotyledons</taxon>
        <taxon>Gunneridae</taxon>
        <taxon>Pentapetalae</taxon>
        <taxon>asterids</taxon>
        <taxon>lamiids</taxon>
        <taxon>Lamiales</taxon>
        <taxon>Orobanchaceae</taxon>
        <taxon>Rehmannieae</taxon>
        <taxon>Rehmannia</taxon>
    </lineage>
</organism>
<keyword evidence="5" id="KW-0326">Glycosidase</keyword>
<evidence type="ECO:0000256" key="6">
    <source>
        <dbReference type="RuleBase" id="RU004335"/>
    </source>
</evidence>
<evidence type="ECO:0000256" key="4">
    <source>
        <dbReference type="ARBA" id="ARBA00023157"/>
    </source>
</evidence>
<dbReference type="InterPro" id="IPR017853">
    <property type="entry name" value="GH"/>
</dbReference>
<evidence type="ECO:0000256" key="7">
    <source>
        <dbReference type="SAM" id="SignalP"/>
    </source>
</evidence>
<evidence type="ECO:0000313" key="9">
    <source>
        <dbReference type="EMBL" id="KAK6138593.1"/>
    </source>
</evidence>
<name>A0ABR0VTJ9_REHGL</name>
<feature type="domain" description="X8" evidence="8">
    <location>
        <begin position="379"/>
        <end position="470"/>
    </location>
</feature>
<keyword evidence="2 7" id="KW-0732">Signal</keyword>
<dbReference type="Pfam" id="PF07983">
    <property type="entry name" value="X8"/>
    <property type="match status" value="1"/>
</dbReference>
<feature type="signal peptide" evidence="7">
    <location>
        <begin position="1"/>
        <end position="25"/>
    </location>
</feature>
<dbReference type="EMBL" id="JABTTQ020000699">
    <property type="protein sequence ID" value="KAK6138593.1"/>
    <property type="molecule type" value="Genomic_DNA"/>
</dbReference>
<dbReference type="Proteomes" id="UP001318860">
    <property type="component" value="Unassembled WGS sequence"/>
</dbReference>
<comment type="caution">
    <text evidence="9">The sequence shown here is derived from an EMBL/GenBank/DDBJ whole genome shotgun (WGS) entry which is preliminary data.</text>
</comment>
<dbReference type="InterPro" id="IPR012946">
    <property type="entry name" value="X8"/>
</dbReference>
<evidence type="ECO:0000259" key="8">
    <source>
        <dbReference type="SMART" id="SM00768"/>
    </source>
</evidence>
<reference evidence="9 10" key="1">
    <citation type="journal article" date="2021" name="Comput. Struct. Biotechnol. J.">
        <title>De novo genome assembly of the potent medicinal plant Rehmannia glutinosa using nanopore technology.</title>
        <authorList>
            <person name="Ma L."/>
            <person name="Dong C."/>
            <person name="Song C."/>
            <person name="Wang X."/>
            <person name="Zheng X."/>
            <person name="Niu Y."/>
            <person name="Chen S."/>
            <person name="Feng W."/>
        </authorList>
    </citation>
    <scope>NUCLEOTIDE SEQUENCE [LARGE SCALE GENOMIC DNA]</scope>
    <source>
        <strain evidence="9">DH-2019</strain>
    </source>
</reference>
<proteinExistence type="inferred from homology"/>
<keyword evidence="4" id="KW-1015">Disulfide bond</keyword>
<dbReference type="PANTHER" id="PTHR32227">
    <property type="entry name" value="GLUCAN ENDO-1,3-BETA-GLUCOSIDASE BG1-RELATED-RELATED"/>
    <property type="match status" value="1"/>
</dbReference>
<dbReference type="Gene3D" id="1.20.58.1040">
    <property type="match status" value="1"/>
</dbReference>